<name>A0A822XU69_NELNU</name>
<dbReference type="Proteomes" id="UP000607653">
    <property type="component" value="Unassembled WGS sequence"/>
</dbReference>
<evidence type="ECO:0000256" key="1">
    <source>
        <dbReference type="SAM" id="MobiDB-lite"/>
    </source>
</evidence>
<comment type="caution">
    <text evidence="2">The sequence shown here is derived from an EMBL/GenBank/DDBJ whole genome shotgun (WGS) entry which is preliminary data.</text>
</comment>
<sequence>MGFNCPLLHLADPSSLSSARPDPDDDGFTAEDASISRTALEEFFAALPLA</sequence>
<accession>A0A822XU69</accession>
<evidence type="ECO:0000313" key="3">
    <source>
        <dbReference type="Proteomes" id="UP000607653"/>
    </source>
</evidence>
<protein>
    <submittedName>
        <fullName evidence="2">Uncharacterized protein</fullName>
    </submittedName>
</protein>
<proteinExistence type="predicted"/>
<organism evidence="2 3">
    <name type="scientific">Nelumbo nucifera</name>
    <name type="common">Sacred lotus</name>
    <dbReference type="NCBI Taxonomy" id="4432"/>
    <lineage>
        <taxon>Eukaryota</taxon>
        <taxon>Viridiplantae</taxon>
        <taxon>Streptophyta</taxon>
        <taxon>Embryophyta</taxon>
        <taxon>Tracheophyta</taxon>
        <taxon>Spermatophyta</taxon>
        <taxon>Magnoliopsida</taxon>
        <taxon>Proteales</taxon>
        <taxon>Nelumbonaceae</taxon>
        <taxon>Nelumbo</taxon>
    </lineage>
</organism>
<dbReference type="EMBL" id="DUZY01000001">
    <property type="protein sequence ID" value="DAD22365.1"/>
    <property type="molecule type" value="Genomic_DNA"/>
</dbReference>
<keyword evidence="3" id="KW-1185">Reference proteome</keyword>
<evidence type="ECO:0000313" key="2">
    <source>
        <dbReference type="EMBL" id="DAD22365.1"/>
    </source>
</evidence>
<dbReference type="AlphaFoldDB" id="A0A822XU69"/>
<reference evidence="2 3" key="1">
    <citation type="journal article" date="2020" name="Mol. Biol. Evol.">
        <title>Distinct Expression and Methylation Patterns for Genes with Different Fates following a Single Whole-Genome Duplication in Flowering Plants.</title>
        <authorList>
            <person name="Shi T."/>
            <person name="Rahmani R.S."/>
            <person name="Gugger P.F."/>
            <person name="Wang M."/>
            <person name="Li H."/>
            <person name="Zhang Y."/>
            <person name="Li Z."/>
            <person name="Wang Q."/>
            <person name="Van de Peer Y."/>
            <person name="Marchal K."/>
            <person name="Chen J."/>
        </authorList>
    </citation>
    <scope>NUCLEOTIDE SEQUENCE [LARGE SCALE GENOMIC DNA]</scope>
    <source>
        <tissue evidence="2">Leaf</tissue>
    </source>
</reference>
<feature type="region of interest" description="Disordered" evidence="1">
    <location>
        <begin position="11"/>
        <end position="31"/>
    </location>
</feature>
<gene>
    <name evidence="2" type="ORF">HUJ06_023828</name>
</gene>